<evidence type="ECO:0000256" key="3">
    <source>
        <dbReference type="ARBA" id="ARBA00022450"/>
    </source>
</evidence>
<feature type="non-terminal residue" evidence="6">
    <location>
        <position position="711"/>
    </location>
</feature>
<dbReference type="AlphaFoldDB" id="A0A7K3S098"/>
<sequence>DALPLTPNGKLDRAALPAPAYGLENAGRAPRTPQEEILCGLFAEVLGVREVSVDEDFFSRGGHSLLALRLMTRVRATLGVDLPVRQLFETPTVAGLAGLLGSGGAARPALQARPRPERVPVSFAQRRLWFLSRLEGPSAAHNIPTPLRLSGSLDREALAAALADVVTRHETLRTVFAEDEQGPHQVVLDPARARPELLVVRTDEAGLAEELRRAARQGFDLVAEPPLRTHLFELGEDEHVLMLLVHHIASDGGWSTPVMVRDLTTAYAARCAGDAPTWAPLPVQYADYTLWQHEVLGSEDDPDSLVSRQVAHWSEALAGLPDELALPTDRPRPADSSYRGATVPVALPAALHQRLEHLARENQASLFMVVQAGLAALLAKLSGSTDIPIGTPIAGRTDEALEDLVGFFVNTLVLRTDVSGDPAFTDLVARARQADLAAYAHQDVPFERLVEVLNPPRARGRHPLFQTMLAFNNVDQKAALGEGRLPGLTVSGDRVGTGVAQFDLLLAVADSRADDGTPAGITGHLEYSEDLFDRSTAETLVRRLTLLLDALTEQPGLPLSRIGVLEEQERGRILGSWLDTEEEVPRATLPALFEQQAARTPVALAVRHGAQALSYAELNARANRLARLLIARGAGPEQFVGIALPRTELTLVAVLGVLKSGAAYVPVDPGYPADRQAHLLRDAAPALVLTSHDVLGELPAEGAQPLVLDDP</sequence>
<dbReference type="GO" id="GO:0047527">
    <property type="term" value="F:2,3-dihydroxybenzoate-serine ligase activity"/>
    <property type="evidence" value="ECO:0007669"/>
    <property type="project" value="TreeGrafter"/>
</dbReference>
<dbReference type="Gene3D" id="1.10.1200.10">
    <property type="entry name" value="ACP-like"/>
    <property type="match status" value="1"/>
</dbReference>
<dbReference type="PANTHER" id="PTHR45527">
    <property type="entry name" value="NONRIBOSOMAL PEPTIDE SYNTHETASE"/>
    <property type="match status" value="1"/>
</dbReference>
<dbReference type="Gene3D" id="3.30.559.30">
    <property type="entry name" value="Nonribosomal peptide synthetase, condensation domain"/>
    <property type="match status" value="1"/>
</dbReference>
<feature type="non-terminal residue" evidence="6">
    <location>
        <position position="1"/>
    </location>
</feature>
<dbReference type="FunFam" id="3.30.559.10:FF:000012">
    <property type="entry name" value="Non-ribosomal peptide synthetase"/>
    <property type="match status" value="1"/>
</dbReference>
<dbReference type="InterPro" id="IPR001242">
    <property type="entry name" value="Condensation_dom"/>
</dbReference>
<organism evidence="6 7">
    <name type="scientific">Streptomyces parvus</name>
    <dbReference type="NCBI Taxonomy" id="66428"/>
    <lineage>
        <taxon>Bacteria</taxon>
        <taxon>Bacillati</taxon>
        <taxon>Actinomycetota</taxon>
        <taxon>Actinomycetes</taxon>
        <taxon>Kitasatosporales</taxon>
        <taxon>Streptomycetaceae</taxon>
        <taxon>Streptomyces</taxon>
    </lineage>
</organism>
<dbReference type="InterPro" id="IPR020806">
    <property type="entry name" value="PKS_PP-bd"/>
</dbReference>
<dbReference type="SUPFAM" id="SSF52777">
    <property type="entry name" value="CoA-dependent acyltransferases"/>
    <property type="match status" value="2"/>
</dbReference>
<dbReference type="InterPro" id="IPR023213">
    <property type="entry name" value="CAT-like_dom_sf"/>
</dbReference>
<dbReference type="GO" id="GO:0009239">
    <property type="term" value="P:enterobactin biosynthetic process"/>
    <property type="evidence" value="ECO:0007669"/>
    <property type="project" value="TreeGrafter"/>
</dbReference>
<evidence type="ECO:0000256" key="1">
    <source>
        <dbReference type="ARBA" id="ARBA00001957"/>
    </source>
</evidence>
<dbReference type="Pfam" id="PF00501">
    <property type="entry name" value="AMP-binding"/>
    <property type="match status" value="1"/>
</dbReference>
<dbReference type="InterPro" id="IPR009081">
    <property type="entry name" value="PP-bd_ACP"/>
</dbReference>
<gene>
    <name evidence="6" type="ORF">G3I50_20980</name>
</gene>
<dbReference type="GO" id="GO:0043041">
    <property type="term" value="P:amino acid activation for nonribosomal peptide biosynthetic process"/>
    <property type="evidence" value="ECO:0007669"/>
    <property type="project" value="TreeGrafter"/>
</dbReference>
<dbReference type="GO" id="GO:0008610">
    <property type="term" value="P:lipid biosynthetic process"/>
    <property type="evidence" value="ECO:0007669"/>
    <property type="project" value="UniProtKB-ARBA"/>
</dbReference>
<dbReference type="EMBL" id="JAAGMP010000936">
    <property type="protein sequence ID" value="NEC20693.1"/>
    <property type="molecule type" value="Genomic_DNA"/>
</dbReference>
<reference evidence="6 7" key="1">
    <citation type="submission" date="2020-01" db="EMBL/GenBank/DDBJ databases">
        <title>Insect and environment-associated Actinomycetes.</title>
        <authorList>
            <person name="Currrie C."/>
            <person name="Chevrette M."/>
            <person name="Carlson C."/>
            <person name="Stubbendieck R."/>
            <person name="Wendt-Pienkowski E."/>
        </authorList>
    </citation>
    <scope>NUCLEOTIDE SEQUENCE [LARGE SCALE GENOMIC DNA]</scope>
    <source>
        <strain evidence="6 7">SID7590</strain>
    </source>
</reference>
<accession>A0A7K3S098</accession>
<evidence type="ECO:0000256" key="4">
    <source>
        <dbReference type="ARBA" id="ARBA00022553"/>
    </source>
</evidence>
<feature type="domain" description="Carrier" evidence="5">
    <location>
        <begin position="29"/>
        <end position="104"/>
    </location>
</feature>
<comment type="caution">
    <text evidence="6">The sequence shown here is derived from an EMBL/GenBank/DDBJ whole genome shotgun (WGS) entry which is preliminary data.</text>
</comment>
<keyword evidence="3" id="KW-0596">Phosphopantetheine</keyword>
<protein>
    <submittedName>
        <fullName evidence="6">AMP-binding protein</fullName>
    </submittedName>
</protein>
<dbReference type="SUPFAM" id="SSF47336">
    <property type="entry name" value="ACP-like"/>
    <property type="match status" value="1"/>
</dbReference>
<dbReference type="Pfam" id="PF00550">
    <property type="entry name" value="PP-binding"/>
    <property type="match status" value="1"/>
</dbReference>
<keyword evidence="4" id="KW-0597">Phosphoprotein</keyword>
<evidence type="ECO:0000259" key="5">
    <source>
        <dbReference type="PROSITE" id="PS50075"/>
    </source>
</evidence>
<dbReference type="CDD" id="cd19540">
    <property type="entry name" value="LCL_NRPS-like"/>
    <property type="match status" value="1"/>
</dbReference>
<dbReference type="GO" id="GO:0031177">
    <property type="term" value="F:phosphopantetheine binding"/>
    <property type="evidence" value="ECO:0007669"/>
    <property type="project" value="InterPro"/>
</dbReference>
<dbReference type="RefSeq" id="WP_164204505.1">
    <property type="nucleotide sequence ID" value="NZ_JAAGMP010000936.1"/>
</dbReference>
<dbReference type="InterPro" id="IPR036736">
    <property type="entry name" value="ACP-like_sf"/>
</dbReference>
<name>A0A7K3S098_9ACTN</name>
<dbReference type="Pfam" id="PF00668">
    <property type="entry name" value="Condensation"/>
    <property type="match status" value="1"/>
</dbReference>
<dbReference type="Gene3D" id="3.30.559.10">
    <property type="entry name" value="Chloramphenicol acetyltransferase-like domain"/>
    <property type="match status" value="1"/>
</dbReference>
<dbReference type="GO" id="GO:0072330">
    <property type="term" value="P:monocarboxylic acid biosynthetic process"/>
    <property type="evidence" value="ECO:0007669"/>
    <property type="project" value="UniProtKB-ARBA"/>
</dbReference>
<dbReference type="GO" id="GO:0005829">
    <property type="term" value="C:cytosol"/>
    <property type="evidence" value="ECO:0007669"/>
    <property type="project" value="TreeGrafter"/>
</dbReference>
<comment type="cofactor">
    <cofactor evidence="1">
        <name>pantetheine 4'-phosphate</name>
        <dbReference type="ChEBI" id="CHEBI:47942"/>
    </cofactor>
</comment>
<dbReference type="GO" id="GO:0009366">
    <property type="term" value="C:enterobactin synthetase complex"/>
    <property type="evidence" value="ECO:0007669"/>
    <property type="project" value="TreeGrafter"/>
</dbReference>
<dbReference type="PROSITE" id="PS50075">
    <property type="entry name" value="CARRIER"/>
    <property type="match status" value="1"/>
</dbReference>
<comment type="similarity">
    <text evidence="2">Belongs to the ATP-dependent AMP-binding enzyme family.</text>
</comment>
<dbReference type="SMART" id="SM00823">
    <property type="entry name" value="PKS_PP"/>
    <property type="match status" value="1"/>
</dbReference>
<dbReference type="FunFam" id="1.10.1200.10:FF:000016">
    <property type="entry name" value="Non-ribosomal peptide synthase"/>
    <property type="match status" value="1"/>
</dbReference>
<proteinExistence type="inferred from homology"/>
<dbReference type="Proteomes" id="UP000469670">
    <property type="component" value="Unassembled WGS sequence"/>
</dbReference>
<evidence type="ECO:0000313" key="6">
    <source>
        <dbReference type="EMBL" id="NEC20693.1"/>
    </source>
</evidence>
<dbReference type="InterPro" id="IPR000873">
    <property type="entry name" value="AMP-dep_synth/lig_dom"/>
</dbReference>
<evidence type="ECO:0000256" key="2">
    <source>
        <dbReference type="ARBA" id="ARBA00006432"/>
    </source>
</evidence>
<dbReference type="SUPFAM" id="SSF56801">
    <property type="entry name" value="Acetyl-CoA synthetase-like"/>
    <property type="match status" value="1"/>
</dbReference>
<dbReference type="Gene3D" id="3.40.50.980">
    <property type="match status" value="2"/>
</dbReference>
<dbReference type="PANTHER" id="PTHR45527:SF1">
    <property type="entry name" value="FATTY ACID SYNTHASE"/>
    <property type="match status" value="1"/>
</dbReference>
<evidence type="ECO:0000313" key="7">
    <source>
        <dbReference type="Proteomes" id="UP000469670"/>
    </source>
</evidence>